<name>A0A518IWY6_9BACT</name>
<organism evidence="2 3">
    <name type="scientific">Rosistilla oblonga</name>
    <dbReference type="NCBI Taxonomy" id="2527990"/>
    <lineage>
        <taxon>Bacteria</taxon>
        <taxon>Pseudomonadati</taxon>
        <taxon>Planctomycetota</taxon>
        <taxon>Planctomycetia</taxon>
        <taxon>Pirellulales</taxon>
        <taxon>Pirellulaceae</taxon>
        <taxon>Rosistilla</taxon>
    </lineage>
</organism>
<dbReference type="RefSeq" id="WP_145287165.1">
    <property type="nucleotide sequence ID" value="NZ_CP036318.1"/>
</dbReference>
<dbReference type="EMBL" id="CP036318">
    <property type="protein sequence ID" value="QDV57604.1"/>
    <property type="molecule type" value="Genomic_DNA"/>
</dbReference>
<protein>
    <submittedName>
        <fullName evidence="2">Uncharacterized protein</fullName>
    </submittedName>
</protein>
<reference evidence="2 3" key="1">
    <citation type="submission" date="2019-02" db="EMBL/GenBank/DDBJ databases">
        <title>Deep-cultivation of Planctomycetes and their phenomic and genomic characterization uncovers novel biology.</title>
        <authorList>
            <person name="Wiegand S."/>
            <person name="Jogler M."/>
            <person name="Boedeker C."/>
            <person name="Pinto D."/>
            <person name="Vollmers J."/>
            <person name="Rivas-Marin E."/>
            <person name="Kohn T."/>
            <person name="Peeters S.H."/>
            <person name="Heuer A."/>
            <person name="Rast P."/>
            <person name="Oberbeckmann S."/>
            <person name="Bunk B."/>
            <person name="Jeske O."/>
            <person name="Meyerdierks A."/>
            <person name="Storesund J.E."/>
            <person name="Kallscheuer N."/>
            <person name="Luecker S."/>
            <person name="Lage O.M."/>
            <person name="Pohl T."/>
            <person name="Merkel B.J."/>
            <person name="Hornburger P."/>
            <person name="Mueller R.-W."/>
            <person name="Bruemmer F."/>
            <person name="Labrenz M."/>
            <person name="Spormann A.M."/>
            <person name="Op den Camp H."/>
            <person name="Overmann J."/>
            <person name="Amann R."/>
            <person name="Jetten M.S.M."/>
            <person name="Mascher T."/>
            <person name="Medema M.H."/>
            <person name="Devos D.P."/>
            <person name="Kaster A.-K."/>
            <person name="Ovreas L."/>
            <person name="Rohde M."/>
            <person name="Galperin M.Y."/>
            <person name="Jogler C."/>
        </authorList>
    </citation>
    <scope>NUCLEOTIDE SEQUENCE [LARGE SCALE GENOMIC DNA]</scope>
    <source>
        <strain evidence="2 3">Mal33</strain>
    </source>
</reference>
<gene>
    <name evidence="2" type="ORF">Mal33_36170</name>
</gene>
<accession>A0A518IWY6</accession>
<feature type="compositionally biased region" description="Basic and acidic residues" evidence="1">
    <location>
        <begin position="16"/>
        <end position="34"/>
    </location>
</feature>
<proteinExistence type="predicted"/>
<keyword evidence="3" id="KW-1185">Reference proteome</keyword>
<evidence type="ECO:0000256" key="1">
    <source>
        <dbReference type="SAM" id="MobiDB-lite"/>
    </source>
</evidence>
<evidence type="ECO:0000313" key="3">
    <source>
        <dbReference type="Proteomes" id="UP000316770"/>
    </source>
</evidence>
<feature type="region of interest" description="Disordered" evidence="1">
    <location>
        <begin position="1"/>
        <end position="34"/>
    </location>
</feature>
<dbReference type="Proteomes" id="UP000316770">
    <property type="component" value="Chromosome"/>
</dbReference>
<evidence type="ECO:0000313" key="2">
    <source>
        <dbReference type="EMBL" id="QDV57604.1"/>
    </source>
</evidence>
<dbReference type="AlphaFoldDB" id="A0A518IWY6"/>
<sequence>MVTQTGGGIEFLKAAETGRDRVPTGTRESKTVQQRKTKDLLCDGQLQFFAQLFQTAEVFLKRHLGFDTGFP</sequence>